<gene>
    <name evidence="1" type="ORF">MRB53_024517</name>
</gene>
<keyword evidence="2" id="KW-1185">Reference proteome</keyword>
<comment type="caution">
    <text evidence="1">The sequence shown here is derived from an EMBL/GenBank/DDBJ whole genome shotgun (WGS) entry which is preliminary data.</text>
</comment>
<sequence>MFSSIHEGDWPSMLELLRRKCPRWSIVHPVPTAQFKGTIVHAAAALGKTEVVKELLLRIKEMNLEMGLEVFLGNQLGTNQSPP</sequence>
<name>A0ACC2LCJ9_PERAE</name>
<reference evidence="1 2" key="1">
    <citation type="journal article" date="2022" name="Hortic Res">
        <title>A haplotype resolved chromosomal level avocado genome allows analysis of novel avocado genes.</title>
        <authorList>
            <person name="Nath O."/>
            <person name="Fletcher S.J."/>
            <person name="Hayward A."/>
            <person name="Shaw L.M."/>
            <person name="Masouleh A.K."/>
            <person name="Furtado A."/>
            <person name="Henry R.J."/>
            <person name="Mitter N."/>
        </authorList>
    </citation>
    <scope>NUCLEOTIDE SEQUENCE [LARGE SCALE GENOMIC DNA]</scope>
    <source>
        <strain evidence="2">cv. Hass</strain>
    </source>
</reference>
<evidence type="ECO:0000313" key="2">
    <source>
        <dbReference type="Proteomes" id="UP001234297"/>
    </source>
</evidence>
<accession>A0ACC2LCJ9</accession>
<proteinExistence type="predicted"/>
<organism evidence="1 2">
    <name type="scientific">Persea americana</name>
    <name type="common">Avocado</name>
    <dbReference type="NCBI Taxonomy" id="3435"/>
    <lineage>
        <taxon>Eukaryota</taxon>
        <taxon>Viridiplantae</taxon>
        <taxon>Streptophyta</taxon>
        <taxon>Embryophyta</taxon>
        <taxon>Tracheophyta</taxon>
        <taxon>Spermatophyta</taxon>
        <taxon>Magnoliopsida</taxon>
        <taxon>Magnoliidae</taxon>
        <taxon>Laurales</taxon>
        <taxon>Lauraceae</taxon>
        <taxon>Persea</taxon>
    </lineage>
</organism>
<evidence type="ECO:0000313" key="1">
    <source>
        <dbReference type="EMBL" id="KAJ8631194.1"/>
    </source>
</evidence>
<dbReference type="EMBL" id="CM056815">
    <property type="protein sequence ID" value="KAJ8631194.1"/>
    <property type="molecule type" value="Genomic_DNA"/>
</dbReference>
<protein>
    <submittedName>
        <fullName evidence="1">Uncharacterized protein</fullName>
    </submittedName>
</protein>
<dbReference type="Proteomes" id="UP001234297">
    <property type="component" value="Chromosome 7"/>
</dbReference>